<proteinExistence type="predicted"/>
<dbReference type="OrthoDB" id="8907664at2"/>
<gene>
    <name evidence="3" type="ORF">FKV23_14430</name>
</gene>
<dbReference type="AlphaFoldDB" id="A0A514BVT1"/>
<keyword evidence="2" id="KW-0812">Transmembrane</keyword>
<feature type="region of interest" description="Disordered" evidence="1">
    <location>
        <begin position="204"/>
        <end position="229"/>
    </location>
</feature>
<organism evidence="3 4">
    <name type="scientific">Marilutibacter alkalisoli</name>
    <dbReference type="NCBI Taxonomy" id="2591633"/>
    <lineage>
        <taxon>Bacteria</taxon>
        <taxon>Pseudomonadati</taxon>
        <taxon>Pseudomonadota</taxon>
        <taxon>Gammaproteobacteria</taxon>
        <taxon>Lysobacterales</taxon>
        <taxon>Lysobacteraceae</taxon>
        <taxon>Marilutibacter</taxon>
    </lineage>
</organism>
<dbReference type="EMBL" id="CP041242">
    <property type="protein sequence ID" value="QDH71149.1"/>
    <property type="molecule type" value="Genomic_DNA"/>
</dbReference>
<keyword evidence="2" id="KW-1133">Transmembrane helix</keyword>
<reference evidence="3 4" key="1">
    <citation type="submission" date="2019-06" db="EMBL/GenBank/DDBJ databases">
        <title>Lysobacter alkalisoli sp. nov. isolated from saline-alkali soil.</title>
        <authorList>
            <person name="Sun J.-Q."/>
            <person name="Xu L."/>
        </authorList>
    </citation>
    <scope>NUCLEOTIDE SEQUENCE [LARGE SCALE GENOMIC DNA]</scope>
    <source>
        <strain evidence="3 4">SJ-36</strain>
    </source>
</reference>
<evidence type="ECO:0000313" key="3">
    <source>
        <dbReference type="EMBL" id="QDH71149.1"/>
    </source>
</evidence>
<evidence type="ECO:0000256" key="2">
    <source>
        <dbReference type="SAM" id="Phobius"/>
    </source>
</evidence>
<evidence type="ECO:0000313" key="4">
    <source>
        <dbReference type="Proteomes" id="UP000317199"/>
    </source>
</evidence>
<feature type="region of interest" description="Disordered" evidence="1">
    <location>
        <begin position="62"/>
        <end position="103"/>
    </location>
</feature>
<dbReference type="RefSeq" id="WP_141624481.1">
    <property type="nucleotide sequence ID" value="NZ_CP041242.1"/>
</dbReference>
<accession>A0A514BVT1</accession>
<feature type="transmembrane region" description="Helical" evidence="2">
    <location>
        <begin position="33"/>
        <end position="53"/>
    </location>
</feature>
<dbReference type="Proteomes" id="UP000317199">
    <property type="component" value="Chromosome"/>
</dbReference>
<dbReference type="KEGG" id="lyj:FKV23_14430"/>
<keyword evidence="2" id="KW-0472">Membrane</keyword>
<keyword evidence="4" id="KW-1185">Reference proteome</keyword>
<name>A0A514BVT1_9GAMM</name>
<sequence>MSTSGNSHTTPPGQGGDGVRVVAKARPARRAALFYKLLAVVLVGAGIACLLQLPKTPRAVAGTGAETPVREARDAGQPAGSTDAMPTARRMPAPLEDPVDLPSRDRDDIAAWIRPGDPEPTVAEVIDALHHVGIRSGIAAFNPPGTSPPLEGLAVPEDYELPEGYVRHHQVTDEGEPIEAILMFSPDYTFHDDQGRPIQVPENRVVPPELAPPGLPLRRVRIPSSKVPD</sequence>
<evidence type="ECO:0000256" key="1">
    <source>
        <dbReference type="SAM" id="MobiDB-lite"/>
    </source>
</evidence>
<protein>
    <submittedName>
        <fullName evidence="3">Uncharacterized protein</fullName>
    </submittedName>
</protein>